<gene>
    <name evidence="1" type="ORF">MJG53_008341</name>
</gene>
<organism evidence="1 2">
    <name type="scientific">Ovis ammon polii x Ovis aries</name>
    <dbReference type="NCBI Taxonomy" id="2918886"/>
    <lineage>
        <taxon>Eukaryota</taxon>
        <taxon>Metazoa</taxon>
        <taxon>Chordata</taxon>
        <taxon>Craniata</taxon>
        <taxon>Vertebrata</taxon>
        <taxon>Euteleostomi</taxon>
        <taxon>Mammalia</taxon>
        <taxon>Eutheria</taxon>
        <taxon>Laurasiatheria</taxon>
        <taxon>Artiodactyla</taxon>
        <taxon>Ruminantia</taxon>
        <taxon>Pecora</taxon>
        <taxon>Bovidae</taxon>
        <taxon>Caprinae</taxon>
        <taxon>Ovis</taxon>
    </lineage>
</organism>
<reference evidence="1" key="1">
    <citation type="submission" date="2022-03" db="EMBL/GenBank/DDBJ databases">
        <title>Genomic analyses of argali, domestic sheep and their hybrids provide insights into chromosomal evolution, heterosis and genetic basis of agronomic traits.</title>
        <authorList>
            <person name="Li M."/>
        </authorList>
    </citation>
    <scope>NUCLEOTIDE SEQUENCE</scope>
    <source>
        <strain evidence="1">F1 hybrid</strain>
    </source>
</reference>
<evidence type="ECO:0000313" key="2">
    <source>
        <dbReference type="Proteomes" id="UP001057279"/>
    </source>
</evidence>
<dbReference type="EMBL" id="CM043032">
    <property type="protein sequence ID" value="KAI4583128.1"/>
    <property type="molecule type" value="Genomic_DNA"/>
</dbReference>
<keyword evidence="2" id="KW-1185">Reference proteome</keyword>
<protein>
    <submittedName>
        <fullName evidence="1">Uncharacterized protein</fullName>
    </submittedName>
</protein>
<name>A0ACB9UZY9_9CETA</name>
<sequence length="771" mass="85385">MGDVEKGKKIFVQKCAQCHTVEKGGKHKTGPNLHGLFGRKTGQAAGFSYTDANKNKAGLVIKSCDFQAARNNAEHHTNDISSQRLIVRRGQPFTISLHFQAPVHTFLRALKKVAFVAQTGKQPSMASGTQVTFSVSSLGDRKWWSAMVEERDDQSWTISVTTPADAIIGHYSLLLQISGRKQCLGQFTLLFNPWNRGELDLGQPGLRKTQGPGAGAPGDSSLQNSTEDAVFLGNEAQRREYLLNQNGLIFLGTADCIQAEPWDFGQLEEDVIDLGLRLLTVDKQVEKWGNPVHVAQVLGSLLQILKEKLVLPTAKIQTTEERALLNKRRGSAPILRQWVTGHGRPVYEGQAWVLAAVACTVLRGLGIPARVVTTFTSAQGTGGDLLVDEYYNEEGLQNGEGNRGRAWIFQTSTECWMARPALPEGYDGWQILYLSALKGDEVLEACDLVPVKAVKEGTVWLSPAVSDIFASINASCVVWRCREDGTLELTDCNTKYFGNNISTKNVDCDRREDITQNYKYPEGSSQEKKVLEKVQKYRMECKNNGIHPPSCETDDPLQLFLKAPSSLALGKNVEFSVNLLNPSDQEKEVQLAVGLQAVYYNGVLAAKLWRKKFVLTLSANSAEKISTSLFNSSFEQNLPENSFLRLTAMATHSSLPCFAQQDIAICRPHLAIEMPETAEQNQPLMALVSIHNPLDVPLEDCVISIFGRGLIYREKSYRVNSVQPRNTLHTQLKFVPVKVGCQRLTVEMDCNMFQNLTNFRTVMVVAPEPPA</sequence>
<comment type="caution">
    <text evidence="1">The sequence shown here is derived from an EMBL/GenBank/DDBJ whole genome shotgun (WGS) entry which is preliminary data.</text>
</comment>
<accession>A0ACB9UZY9</accession>
<dbReference type="Proteomes" id="UP001057279">
    <property type="component" value="Linkage Group LG07"/>
</dbReference>
<proteinExistence type="predicted"/>
<evidence type="ECO:0000313" key="1">
    <source>
        <dbReference type="EMBL" id="KAI4583128.1"/>
    </source>
</evidence>